<dbReference type="RefSeq" id="YP_009193361.1">
    <property type="nucleotide sequence ID" value="NC_028737.1"/>
</dbReference>
<dbReference type="GO" id="GO:0005840">
    <property type="term" value="C:ribosome"/>
    <property type="evidence" value="ECO:0007669"/>
    <property type="project" value="UniProtKB-KW"/>
</dbReference>
<dbReference type="SUPFAM" id="SSF47973">
    <property type="entry name" value="Ribosomal protein S7"/>
    <property type="match status" value="1"/>
</dbReference>
<evidence type="ECO:0000256" key="1">
    <source>
        <dbReference type="ARBA" id="ARBA00007151"/>
    </source>
</evidence>
<dbReference type="PANTHER" id="PTHR11205">
    <property type="entry name" value="RIBOSOMAL PROTEIN S7"/>
    <property type="match status" value="1"/>
</dbReference>
<dbReference type="GO" id="GO:1990904">
    <property type="term" value="C:ribonucleoprotein complex"/>
    <property type="evidence" value="ECO:0007669"/>
    <property type="project" value="UniProtKB-KW"/>
</dbReference>
<comment type="similarity">
    <text evidence="1 4">Belongs to the universal ribosomal protein uS7 family.</text>
</comment>
<dbReference type="EMBL" id="LC028895">
    <property type="protein sequence ID" value="BAT70286.1"/>
    <property type="molecule type" value="Genomic_DNA"/>
</dbReference>
<dbReference type="PROSITE" id="PS00052">
    <property type="entry name" value="RIBOSOMAL_S7"/>
    <property type="match status" value="1"/>
</dbReference>
<evidence type="ECO:0000313" key="6">
    <source>
        <dbReference type="EMBL" id="BAT70286.1"/>
    </source>
</evidence>
<dbReference type="InterPro" id="IPR023798">
    <property type="entry name" value="Ribosomal_uS7_dom"/>
</dbReference>
<dbReference type="Gene3D" id="1.10.455.10">
    <property type="entry name" value="Ribosomal protein S7 domain"/>
    <property type="match status" value="1"/>
</dbReference>
<dbReference type="GO" id="GO:0003735">
    <property type="term" value="F:structural constituent of ribosome"/>
    <property type="evidence" value="ECO:0007669"/>
    <property type="project" value="InterPro"/>
</dbReference>
<dbReference type="GO" id="GO:0003723">
    <property type="term" value="F:RNA binding"/>
    <property type="evidence" value="ECO:0007669"/>
    <property type="project" value="InterPro"/>
</dbReference>
<dbReference type="InterPro" id="IPR020606">
    <property type="entry name" value="Ribosomal_uS7_CS"/>
</dbReference>
<keyword evidence="2 4" id="KW-0689">Ribosomal protein</keyword>
<reference evidence="6" key="1">
    <citation type="submission" date="2015-02" db="EMBL/GenBank/DDBJ databases">
        <title>A plastid genome of a nonphotosynthetic diatom.</title>
        <authorList>
            <person name="Kamikawa R."/>
            <person name="Inagaki Y."/>
        </authorList>
    </citation>
    <scope>NUCLEOTIDE SEQUENCE</scope>
    <source>
        <strain evidence="6">IriIs04</strain>
    </source>
</reference>
<evidence type="ECO:0000256" key="2">
    <source>
        <dbReference type="ARBA" id="ARBA00022980"/>
    </source>
</evidence>
<dbReference type="AlphaFoldDB" id="A0A0S3QPM0"/>
<dbReference type="Pfam" id="PF00177">
    <property type="entry name" value="Ribosomal_S7"/>
    <property type="match status" value="1"/>
</dbReference>
<dbReference type="InterPro" id="IPR036823">
    <property type="entry name" value="Ribosomal_uS7_dom_sf"/>
</dbReference>
<keyword evidence="6" id="KW-0934">Plastid</keyword>
<protein>
    <submittedName>
        <fullName evidence="6">Ribosomal protein S7</fullName>
    </submittedName>
</protein>
<evidence type="ECO:0000259" key="5">
    <source>
        <dbReference type="Pfam" id="PF00177"/>
    </source>
</evidence>
<organism evidence="6">
    <name type="scientific">Nitzschia sp. IriIs04</name>
    <dbReference type="NCBI Taxonomy" id="1444690"/>
    <lineage>
        <taxon>Eukaryota</taxon>
        <taxon>Sar</taxon>
        <taxon>Stramenopiles</taxon>
        <taxon>Ochrophyta</taxon>
        <taxon>Bacillariophyta</taxon>
        <taxon>Bacillariophyceae</taxon>
        <taxon>Bacillariophycidae</taxon>
        <taxon>Bacillariales</taxon>
        <taxon>Bacillariaceae</taxon>
        <taxon>Nitzschia</taxon>
    </lineage>
</organism>
<dbReference type="GO" id="GO:0006412">
    <property type="term" value="P:translation"/>
    <property type="evidence" value="ECO:0007669"/>
    <property type="project" value="InterPro"/>
</dbReference>
<gene>
    <name evidence="6" type="primary">rps7</name>
</gene>
<evidence type="ECO:0000256" key="4">
    <source>
        <dbReference type="RuleBase" id="RU003619"/>
    </source>
</evidence>
<keyword evidence="3 4" id="KW-0687">Ribonucleoprotein</keyword>
<accession>A0A0S3QPM0</accession>
<sequence>MPRKKIIKNKFPLLDYKYNSYLISLFILQILKSGKKNLARNIVYNTCKIIKNQTNENPLYILEKAVINISPIVGIKSKNYKKSIVKIPQKIDYIRATKLSLKWLIKFSKENKKKTMSLNLAYEIIKASKKLGNSFKEKQKIHKIAKSNKKFLYLKK</sequence>
<evidence type="ECO:0000256" key="3">
    <source>
        <dbReference type="ARBA" id="ARBA00023274"/>
    </source>
</evidence>
<dbReference type="InterPro" id="IPR000235">
    <property type="entry name" value="Ribosomal_uS7"/>
</dbReference>
<geneLocation type="plastid" evidence="6"/>
<dbReference type="GeneID" id="26522704"/>
<dbReference type="PIRSF" id="PIRSF002122">
    <property type="entry name" value="RPS7p_RPS7a_RPS5e_RPS7o"/>
    <property type="match status" value="1"/>
</dbReference>
<proteinExistence type="inferred from homology"/>
<name>A0A0S3QPM0_9STRA</name>
<feature type="domain" description="Small ribosomal subunit protein uS7" evidence="5">
    <location>
        <begin position="3"/>
        <end position="149"/>
    </location>
</feature>